<proteinExistence type="predicted"/>
<protein>
    <submittedName>
        <fullName evidence="4">Zinc carboxypeptidase family protein, putative</fullName>
    </submittedName>
</protein>
<keyword evidence="4" id="KW-0378">Hydrolase</keyword>
<dbReference type="RefSeq" id="XP_001025591.1">
    <property type="nucleotide sequence ID" value="XM_001025591.3"/>
</dbReference>
<feature type="repeat" description="WD" evidence="3">
    <location>
        <begin position="599"/>
        <end position="634"/>
    </location>
</feature>
<dbReference type="eggNOG" id="KOG0266">
    <property type="taxonomic scope" value="Eukaryota"/>
</dbReference>
<dbReference type="Gene3D" id="2.130.10.10">
    <property type="entry name" value="YVTN repeat-like/Quinoprotein amine dehydrogenase"/>
    <property type="match status" value="3"/>
</dbReference>
<dbReference type="PROSITE" id="PS50082">
    <property type="entry name" value="WD_REPEATS_2"/>
    <property type="match status" value="3"/>
</dbReference>
<evidence type="ECO:0000256" key="3">
    <source>
        <dbReference type="PROSITE-ProRule" id="PRU00221"/>
    </source>
</evidence>
<dbReference type="InParanoid" id="Q24C92"/>
<organism evidence="4 5">
    <name type="scientific">Tetrahymena thermophila (strain SB210)</name>
    <dbReference type="NCBI Taxonomy" id="312017"/>
    <lineage>
        <taxon>Eukaryota</taxon>
        <taxon>Sar</taxon>
        <taxon>Alveolata</taxon>
        <taxon>Ciliophora</taxon>
        <taxon>Intramacronucleata</taxon>
        <taxon>Oligohymenophorea</taxon>
        <taxon>Hymenostomatida</taxon>
        <taxon>Tetrahymenina</taxon>
        <taxon>Tetrahymenidae</taxon>
        <taxon>Tetrahymena</taxon>
    </lineage>
</organism>
<dbReference type="Pfam" id="PF00400">
    <property type="entry name" value="WD40"/>
    <property type="match status" value="4"/>
</dbReference>
<evidence type="ECO:0000256" key="1">
    <source>
        <dbReference type="ARBA" id="ARBA00022574"/>
    </source>
</evidence>
<dbReference type="OrthoDB" id="10264376at2759"/>
<keyword evidence="1 3" id="KW-0853">WD repeat</keyword>
<keyword evidence="4" id="KW-0121">Carboxypeptidase</keyword>
<dbReference type="PANTHER" id="PTHR13720">
    <property type="entry name" value="WD-40 REPEAT PROTEIN"/>
    <property type="match status" value="1"/>
</dbReference>
<dbReference type="GO" id="GO:0004180">
    <property type="term" value="F:carboxypeptidase activity"/>
    <property type="evidence" value="ECO:0007669"/>
    <property type="project" value="UniProtKB-KW"/>
</dbReference>
<sequence>MSRTFQSDQQQQVPDVLELDHLIGFNGKNSNTCFYHPLDQKKIIYSVGGLVVIENSEDKHDQQFLRGHDMPISSLAVSPSGNYIASGQIGSKFTQTREAPIILWDYNRKKAIQVFKGMREGVTNLSFSHDDKFLAATGQNNTITIWNTQDFSIVHNKVLECQVSLIQWGAPRKSANKYNSYILITANGPNLLINTLDFNVGSMQYTLKSTNCQLPSSGLIRTYTKAIVDSNSNYIFVGTTAGEVCVYSINNQIFKAAIPVSNNGVLSIALFQDILFVGSGDGRLKKLRGSETKWSLESEVQLDGAITSISPINDFKELIIGTSQNNIYRVLTQSVNAMLHTESHLASIQGIAFPNNRNEFFATIDLNGYTYIWDNNEMNVITKFTPGQMMRTQGTCITIAEDETIVNGYSDGFVRAFQVSNKQYSPLKWEIVNAHKGAVTSVFANQNYILTGGQDGIVRVWSRVNRQLITQISMHTKDVVSVFPDFQKANIIHSCSADKSVHSFDLKTDKKVIFHQAKNGSILDMSQRKDHEQELVTCGLNIPILQWDCDVQEPVESINYPDRLNTVEVSPSGRYMALGSDLGEVVIFEIASKRFQGKYLGHSSGISKLKWTPDEKQIVSVSSDSTICIWNFFP</sequence>
<dbReference type="SMART" id="SM00320">
    <property type="entry name" value="WD40"/>
    <property type="match status" value="10"/>
</dbReference>
<accession>Q24C92</accession>
<keyword evidence="4" id="KW-0645">Protease</keyword>
<evidence type="ECO:0000313" key="5">
    <source>
        <dbReference type="Proteomes" id="UP000009168"/>
    </source>
</evidence>
<dbReference type="InterPro" id="IPR019775">
    <property type="entry name" value="WD40_repeat_CS"/>
</dbReference>
<reference evidence="5" key="1">
    <citation type="journal article" date="2006" name="PLoS Biol.">
        <title>Macronuclear genome sequence of the ciliate Tetrahymena thermophila, a model eukaryote.</title>
        <authorList>
            <person name="Eisen J.A."/>
            <person name="Coyne R.S."/>
            <person name="Wu M."/>
            <person name="Wu D."/>
            <person name="Thiagarajan M."/>
            <person name="Wortman J.R."/>
            <person name="Badger J.H."/>
            <person name="Ren Q."/>
            <person name="Amedeo P."/>
            <person name="Jones K.M."/>
            <person name="Tallon L.J."/>
            <person name="Delcher A.L."/>
            <person name="Salzberg S.L."/>
            <person name="Silva J.C."/>
            <person name="Haas B.J."/>
            <person name="Majoros W.H."/>
            <person name="Farzad M."/>
            <person name="Carlton J.M."/>
            <person name="Smith R.K. Jr."/>
            <person name="Garg J."/>
            <person name="Pearlman R.E."/>
            <person name="Karrer K.M."/>
            <person name="Sun L."/>
            <person name="Manning G."/>
            <person name="Elde N.C."/>
            <person name="Turkewitz A.P."/>
            <person name="Asai D.J."/>
            <person name="Wilkes D.E."/>
            <person name="Wang Y."/>
            <person name="Cai H."/>
            <person name="Collins K."/>
            <person name="Stewart B.A."/>
            <person name="Lee S.R."/>
            <person name="Wilamowska K."/>
            <person name="Weinberg Z."/>
            <person name="Ruzzo W.L."/>
            <person name="Wloga D."/>
            <person name="Gaertig J."/>
            <person name="Frankel J."/>
            <person name="Tsao C.-C."/>
            <person name="Gorovsky M.A."/>
            <person name="Keeling P.J."/>
            <person name="Waller R.F."/>
            <person name="Patron N.J."/>
            <person name="Cherry J.M."/>
            <person name="Stover N.A."/>
            <person name="Krieger C.J."/>
            <person name="del Toro C."/>
            <person name="Ryder H.F."/>
            <person name="Williamson S.C."/>
            <person name="Barbeau R.A."/>
            <person name="Hamilton E.P."/>
            <person name="Orias E."/>
        </authorList>
    </citation>
    <scope>NUCLEOTIDE SEQUENCE [LARGE SCALE GENOMIC DNA]</scope>
    <source>
        <strain evidence="5">SB210</strain>
    </source>
</reference>
<dbReference type="OMA" id="DWNLVGQ"/>
<dbReference type="AlphaFoldDB" id="Q24C92"/>
<feature type="repeat" description="WD" evidence="3">
    <location>
        <begin position="115"/>
        <end position="156"/>
    </location>
</feature>
<dbReference type="InterPro" id="IPR050630">
    <property type="entry name" value="WD_repeat_EMAP"/>
</dbReference>
<dbReference type="SUPFAM" id="SSF50978">
    <property type="entry name" value="WD40 repeat-like"/>
    <property type="match status" value="2"/>
</dbReference>
<dbReference type="PROSITE" id="PS50294">
    <property type="entry name" value="WD_REPEATS_REGION"/>
    <property type="match status" value="3"/>
</dbReference>
<dbReference type="Proteomes" id="UP000009168">
    <property type="component" value="Unassembled WGS sequence"/>
</dbReference>
<dbReference type="GeneID" id="7837806"/>
<dbReference type="PANTHER" id="PTHR13720:SF53">
    <property type="entry name" value="ANAPHASE-PROMOTING COMPLEX SUBUNIT 4 WD40 DOMAIN-CONTAINING PROTEIN"/>
    <property type="match status" value="1"/>
</dbReference>
<feature type="repeat" description="WD" evidence="3">
    <location>
        <begin position="432"/>
        <end position="471"/>
    </location>
</feature>
<dbReference type="KEGG" id="tet:TTHERM_00695800"/>
<dbReference type="InterPro" id="IPR001680">
    <property type="entry name" value="WD40_rpt"/>
</dbReference>
<dbReference type="GO" id="GO:0005929">
    <property type="term" value="C:cilium"/>
    <property type="evidence" value="ECO:0007669"/>
    <property type="project" value="UniProtKB-ARBA"/>
</dbReference>
<evidence type="ECO:0000313" key="4">
    <source>
        <dbReference type="EMBL" id="EAS05346.1"/>
    </source>
</evidence>
<dbReference type="STRING" id="312017.Q24C92"/>
<dbReference type="EMBL" id="GG662372">
    <property type="protein sequence ID" value="EAS05346.1"/>
    <property type="molecule type" value="Genomic_DNA"/>
</dbReference>
<dbReference type="InterPro" id="IPR015943">
    <property type="entry name" value="WD40/YVTN_repeat-like_dom_sf"/>
</dbReference>
<evidence type="ECO:0000256" key="2">
    <source>
        <dbReference type="ARBA" id="ARBA00022737"/>
    </source>
</evidence>
<dbReference type="InterPro" id="IPR036322">
    <property type="entry name" value="WD40_repeat_dom_sf"/>
</dbReference>
<dbReference type="HOGENOM" id="CLU_009244_2_1_1"/>
<keyword evidence="2" id="KW-0677">Repeat</keyword>
<name>Q24C92_TETTS</name>
<dbReference type="PROSITE" id="PS00678">
    <property type="entry name" value="WD_REPEATS_1"/>
    <property type="match status" value="1"/>
</dbReference>
<keyword evidence="5" id="KW-1185">Reference proteome</keyword>
<gene>
    <name evidence="4" type="ORF">TTHERM_00695800</name>
</gene>